<evidence type="ECO:0000256" key="1">
    <source>
        <dbReference type="ARBA" id="ARBA00022722"/>
    </source>
</evidence>
<gene>
    <name evidence="5" type="ORF">SAMN05877753_102693</name>
</gene>
<dbReference type="InterPro" id="IPR051274">
    <property type="entry name" value="3-5_Exoribonuclease"/>
</dbReference>
<dbReference type="InterPro" id="IPR012337">
    <property type="entry name" value="RNaseH-like_sf"/>
</dbReference>
<keyword evidence="2" id="KW-0378">Hydrolase</keyword>
<dbReference type="OrthoDB" id="159416at2"/>
<dbReference type="CDD" id="cd06133">
    <property type="entry name" value="ERI-1_3'hExo_like"/>
    <property type="match status" value="1"/>
</dbReference>
<evidence type="ECO:0000313" key="6">
    <source>
        <dbReference type="Proteomes" id="UP000219546"/>
    </source>
</evidence>
<keyword evidence="6" id="KW-1185">Reference proteome</keyword>
<dbReference type="InterPro" id="IPR047201">
    <property type="entry name" value="ERI-1_3'hExo-like"/>
</dbReference>
<evidence type="ECO:0000256" key="2">
    <source>
        <dbReference type="ARBA" id="ARBA00022801"/>
    </source>
</evidence>
<dbReference type="EMBL" id="OAOP01000002">
    <property type="protein sequence ID" value="SNX68720.1"/>
    <property type="molecule type" value="Genomic_DNA"/>
</dbReference>
<dbReference type="Proteomes" id="UP000219546">
    <property type="component" value="Unassembled WGS sequence"/>
</dbReference>
<dbReference type="GO" id="GO:0003676">
    <property type="term" value="F:nucleic acid binding"/>
    <property type="evidence" value="ECO:0007669"/>
    <property type="project" value="InterPro"/>
</dbReference>
<feature type="domain" description="Exonuclease" evidence="4">
    <location>
        <begin position="6"/>
        <end position="186"/>
    </location>
</feature>
<dbReference type="SUPFAM" id="SSF53098">
    <property type="entry name" value="Ribonuclease H-like"/>
    <property type="match status" value="1"/>
</dbReference>
<keyword evidence="1" id="KW-0540">Nuclease</keyword>
<dbReference type="InterPro" id="IPR036397">
    <property type="entry name" value="RNaseH_sf"/>
</dbReference>
<dbReference type="AlphaFoldDB" id="A0A285CMD0"/>
<dbReference type="Gene3D" id="3.30.420.10">
    <property type="entry name" value="Ribonuclease H-like superfamily/Ribonuclease H"/>
    <property type="match status" value="1"/>
</dbReference>
<accession>A0A285CMD0</accession>
<evidence type="ECO:0000313" key="5">
    <source>
        <dbReference type="EMBL" id="SNX68720.1"/>
    </source>
</evidence>
<proteinExistence type="predicted"/>
<dbReference type="SMART" id="SM00479">
    <property type="entry name" value="EXOIII"/>
    <property type="match status" value="1"/>
</dbReference>
<dbReference type="PANTHER" id="PTHR23044">
    <property type="entry name" value="3'-5' EXONUCLEASE ERI1-RELATED"/>
    <property type="match status" value="1"/>
</dbReference>
<evidence type="ECO:0000256" key="3">
    <source>
        <dbReference type="ARBA" id="ARBA00022839"/>
    </source>
</evidence>
<keyword evidence="3 5" id="KW-0269">Exonuclease</keyword>
<dbReference type="InterPro" id="IPR013520">
    <property type="entry name" value="Ribonucl_H"/>
</dbReference>
<sequence>MADLQQYIFFDFEMLCSNRGMKFEEMEVIRLGAVKYNLQTKEISYFDRYIRPQSHKRLTRFCKELTGISDEDLKNASDFKEVFAEFLYWVGGVKRSQFFSWSKSDLARLKIDAARHGLPPRTIQKIEKRYVDFQAIFSKRVTKTHFSVENAVELYGKKFIGDKHNPMWDAYNTLQIYLCFLNDRLNSDLIMLKQYVFDEIPTDFEKINSGLTKAMKNDISTLYKEGKDLIKMSDAYKFMKKANRLAHKYENIIINRSGIFSKKNVEYARSIGRFYEDLCAAYDIHKKFSSKVMILDEHSVRPLQHLVTIGG</sequence>
<dbReference type="Pfam" id="PF00929">
    <property type="entry name" value="RNase_T"/>
    <property type="match status" value="1"/>
</dbReference>
<reference evidence="5 6" key="1">
    <citation type="submission" date="2017-08" db="EMBL/GenBank/DDBJ databases">
        <authorList>
            <person name="de Groot N.N."/>
        </authorList>
    </citation>
    <scope>NUCLEOTIDE SEQUENCE [LARGE SCALE GENOMIC DNA]</scope>
    <source>
        <strain evidence="5 6">JC228</strain>
    </source>
</reference>
<evidence type="ECO:0000259" key="4">
    <source>
        <dbReference type="SMART" id="SM00479"/>
    </source>
</evidence>
<dbReference type="PANTHER" id="PTHR23044:SF61">
    <property type="entry name" value="3'-5' EXORIBONUCLEASE 1-RELATED"/>
    <property type="match status" value="1"/>
</dbReference>
<dbReference type="GO" id="GO:0000175">
    <property type="term" value="F:3'-5'-RNA exonuclease activity"/>
    <property type="evidence" value="ECO:0007669"/>
    <property type="project" value="InterPro"/>
</dbReference>
<protein>
    <submittedName>
        <fullName evidence="5">Inhibitor of KinA sporulation pathway (Predicted exonuclease)</fullName>
    </submittedName>
</protein>
<organism evidence="5 6">
    <name type="scientific">Bacillus oleivorans</name>
    <dbReference type="NCBI Taxonomy" id="1448271"/>
    <lineage>
        <taxon>Bacteria</taxon>
        <taxon>Bacillati</taxon>
        <taxon>Bacillota</taxon>
        <taxon>Bacilli</taxon>
        <taxon>Bacillales</taxon>
        <taxon>Bacillaceae</taxon>
        <taxon>Bacillus</taxon>
    </lineage>
</organism>
<name>A0A285CMD0_9BACI</name>
<dbReference type="RefSeq" id="WP_097157846.1">
    <property type="nucleotide sequence ID" value="NZ_JBEPMQ010000001.1"/>
</dbReference>